<name>A0A165FDK6_9BASI</name>
<evidence type="ECO:0000313" key="1">
    <source>
        <dbReference type="EMBL" id="KZT56593.1"/>
    </source>
</evidence>
<dbReference type="AlphaFoldDB" id="A0A165FDK6"/>
<reference evidence="1 2" key="1">
    <citation type="journal article" date="2016" name="Mol. Biol. Evol.">
        <title>Comparative Genomics of Early-Diverging Mushroom-Forming Fungi Provides Insights into the Origins of Lignocellulose Decay Capabilities.</title>
        <authorList>
            <person name="Nagy L.G."/>
            <person name="Riley R."/>
            <person name="Tritt A."/>
            <person name="Adam C."/>
            <person name="Daum C."/>
            <person name="Floudas D."/>
            <person name="Sun H."/>
            <person name="Yadav J.S."/>
            <person name="Pangilinan J."/>
            <person name="Larsson K.H."/>
            <person name="Matsuura K."/>
            <person name="Barry K."/>
            <person name="Labutti K."/>
            <person name="Kuo R."/>
            <person name="Ohm R.A."/>
            <person name="Bhattacharya S.S."/>
            <person name="Shirouzu T."/>
            <person name="Yoshinaga Y."/>
            <person name="Martin F.M."/>
            <person name="Grigoriev I.V."/>
            <person name="Hibbett D.S."/>
        </authorList>
    </citation>
    <scope>NUCLEOTIDE SEQUENCE [LARGE SCALE GENOMIC DNA]</scope>
    <source>
        <strain evidence="1 2">HHB12733</strain>
    </source>
</reference>
<dbReference type="EMBL" id="KV423975">
    <property type="protein sequence ID" value="KZT56593.1"/>
    <property type="molecule type" value="Genomic_DNA"/>
</dbReference>
<evidence type="ECO:0000313" key="2">
    <source>
        <dbReference type="Proteomes" id="UP000076842"/>
    </source>
</evidence>
<accession>A0A165FDK6</accession>
<dbReference type="InParanoid" id="A0A165FDK6"/>
<dbReference type="Proteomes" id="UP000076842">
    <property type="component" value="Unassembled WGS sequence"/>
</dbReference>
<proteinExistence type="predicted"/>
<protein>
    <submittedName>
        <fullName evidence="1">Uncharacterized protein</fullName>
    </submittedName>
</protein>
<dbReference type="OrthoDB" id="3050185at2759"/>
<organism evidence="1 2">
    <name type="scientific">Calocera cornea HHB12733</name>
    <dbReference type="NCBI Taxonomy" id="1353952"/>
    <lineage>
        <taxon>Eukaryota</taxon>
        <taxon>Fungi</taxon>
        <taxon>Dikarya</taxon>
        <taxon>Basidiomycota</taxon>
        <taxon>Agaricomycotina</taxon>
        <taxon>Dacrymycetes</taxon>
        <taxon>Dacrymycetales</taxon>
        <taxon>Dacrymycetaceae</taxon>
        <taxon>Calocera</taxon>
    </lineage>
</organism>
<sequence length="77" mass="9010">MVPVILGPSLPRCDRSLEEKNQWCRAVLILFKPWRTLGDLRLLGETWEQAYDRTDFGEKHLQTIKNIGVLNECRDAR</sequence>
<keyword evidence="2" id="KW-1185">Reference proteome</keyword>
<gene>
    <name evidence="1" type="ORF">CALCODRAFT_418775</name>
</gene>
<feature type="non-terminal residue" evidence="1">
    <location>
        <position position="77"/>
    </location>
</feature>